<evidence type="ECO:0000313" key="1">
    <source>
        <dbReference type="EMBL" id="KAI0043190.1"/>
    </source>
</evidence>
<dbReference type="Proteomes" id="UP000814033">
    <property type="component" value="Unassembled WGS sequence"/>
</dbReference>
<protein>
    <submittedName>
        <fullName evidence="1">LexA/Signal peptidase</fullName>
    </submittedName>
</protein>
<reference evidence="1" key="2">
    <citation type="journal article" date="2022" name="New Phytol.">
        <title>Evolutionary transition to the ectomycorrhizal habit in the genomes of a hyperdiverse lineage of mushroom-forming fungi.</title>
        <authorList>
            <person name="Looney B."/>
            <person name="Miyauchi S."/>
            <person name="Morin E."/>
            <person name="Drula E."/>
            <person name="Courty P.E."/>
            <person name="Kohler A."/>
            <person name="Kuo A."/>
            <person name="LaButti K."/>
            <person name="Pangilinan J."/>
            <person name="Lipzen A."/>
            <person name="Riley R."/>
            <person name="Andreopoulos W."/>
            <person name="He G."/>
            <person name="Johnson J."/>
            <person name="Nolan M."/>
            <person name="Tritt A."/>
            <person name="Barry K.W."/>
            <person name="Grigoriev I.V."/>
            <person name="Nagy L.G."/>
            <person name="Hibbett D."/>
            <person name="Henrissat B."/>
            <person name="Matheny P.B."/>
            <person name="Labbe J."/>
            <person name="Martin F.M."/>
        </authorList>
    </citation>
    <scope>NUCLEOTIDE SEQUENCE</scope>
    <source>
        <strain evidence="1">FP105234-sp</strain>
    </source>
</reference>
<sequence>MHMLSSFGRRLRRLPINAFTAIRQNPKSVALGGLYTINFACACHLFLEYVATVQIVYGPSMLPTMSEAGELVVENRMRYRIDPRNLKRGDLVTLESPIEPGRFICKRVLGLPGDTICVDPTGLKAPSTEHVFIPKGHCWLVGDNAALARDSRDYGPVPMSLIRVIPFPQLQDFSDLSVVFELVRLLSHETHMHYLVR</sequence>
<keyword evidence="2" id="KW-1185">Reference proteome</keyword>
<name>A0ACB8RGR3_9AGAM</name>
<accession>A0ACB8RGR3</accession>
<organism evidence="1 2">
    <name type="scientific">Auriscalpium vulgare</name>
    <dbReference type="NCBI Taxonomy" id="40419"/>
    <lineage>
        <taxon>Eukaryota</taxon>
        <taxon>Fungi</taxon>
        <taxon>Dikarya</taxon>
        <taxon>Basidiomycota</taxon>
        <taxon>Agaricomycotina</taxon>
        <taxon>Agaricomycetes</taxon>
        <taxon>Russulales</taxon>
        <taxon>Auriscalpiaceae</taxon>
        <taxon>Auriscalpium</taxon>
    </lineage>
</organism>
<evidence type="ECO:0000313" key="2">
    <source>
        <dbReference type="Proteomes" id="UP000814033"/>
    </source>
</evidence>
<dbReference type="EMBL" id="MU276029">
    <property type="protein sequence ID" value="KAI0043190.1"/>
    <property type="molecule type" value="Genomic_DNA"/>
</dbReference>
<proteinExistence type="predicted"/>
<gene>
    <name evidence="1" type="ORF">FA95DRAFT_430937</name>
</gene>
<reference evidence="1" key="1">
    <citation type="submission" date="2021-02" db="EMBL/GenBank/DDBJ databases">
        <authorList>
            <consortium name="DOE Joint Genome Institute"/>
            <person name="Ahrendt S."/>
            <person name="Looney B.P."/>
            <person name="Miyauchi S."/>
            <person name="Morin E."/>
            <person name="Drula E."/>
            <person name="Courty P.E."/>
            <person name="Chicoki N."/>
            <person name="Fauchery L."/>
            <person name="Kohler A."/>
            <person name="Kuo A."/>
            <person name="Labutti K."/>
            <person name="Pangilinan J."/>
            <person name="Lipzen A."/>
            <person name="Riley R."/>
            <person name="Andreopoulos W."/>
            <person name="He G."/>
            <person name="Johnson J."/>
            <person name="Barry K.W."/>
            <person name="Grigoriev I.V."/>
            <person name="Nagy L."/>
            <person name="Hibbett D."/>
            <person name="Henrissat B."/>
            <person name="Matheny P.B."/>
            <person name="Labbe J."/>
            <person name="Martin F."/>
        </authorList>
    </citation>
    <scope>NUCLEOTIDE SEQUENCE</scope>
    <source>
        <strain evidence="1">FP105234-sp</strain>
    </source>
</reference>
<comment type="caution">
    <text evidence="1">The sequence shown here is derived from an EMBL/GenBank/DDBJ whole genome shotgun (WGS) entry which is preliminary data.</text>
</comment>